<evidence type="ECO:0000313" key="2">
    <source>
        <dbReference type="EMBL" id="CAC5421302.1"/>
    </source>
</evidence>
<evidence type="ECO:0000256" key="1">
    <source>
        <dbReference type="SAM" id="MobiDB-lite"/>
    </source>
</evidence>
<name>A0A6J8ENG2_MYTCO</name>
<dbReference type="Proteomes" id="UP000507470">
    <property type="component" value="Unassembled WGS sequence"/>
</dbReference>
<gene>
    <name evidence="2" type="ORF">MCOR_53439</name>
</gene>
<sequence>MDWQMTAERMRFPAEIAATSLRSYMVLWTQGTRQTVFLELTVPWEKRMDEAHERKMAKYQQLVEECQQWGWRTWCFAIEVRCRGFAGQTLCQDLGSLRVVQTDHLCRRTWRLLWNSTETAKEGGLHLMMELDQHSHERFKRLSRSLQFTVEIGKNPSKSGSEETQDSQERTIIQKEPENDNITDMIKIAQTENINTSIADQNDHIDLEVILIPTLEI</sequence>
<protein>
    <submittedName>
        <fullName evidence="2">Uncharacterized protein</fullName>
    </submittedName>
</protein>
<dbReference type="EMBL" id="CACVKT020009338">
    <property type="protein sequence ID" value="CAC5421302.1"/>
    <property type="molecule type" value="Genomic_DNA"/>
</dbReference>
<dbReference type="AlphaFoldDB" id="A0A6J8ENG2"/>
<reference evidence="2 3" key="1">
    <citation type="submission" date="2020-06" db="EMBL/GenBank/DDBJ databases">
        <authorList>
            <person name="Li R."/>
            <person name="Bekaert M."/>
        </authorList>
    </citation>
    <scope>NUCLEOTIDE SEQUENCE [LARGE SCALE GENOMIC DNA]</scope>
    <source>
        <strain evidence="3">wild</strain>
    </source>
</reference>
<proteinExistence type="predicted"/>
<accession>A0A6J8ENG2</accession>
<feature type="region of interest" description="Disordered" evidence="1">
    <location>
        <begin position="153"/>
        <end position="175"/>
    </location>
</feature>
<keyword evidence="3" id="KW-1185">Reference proteome</keyword>
<evidence type="ECO:0000313" key="3">
    <source>
        <dbReference type="Proteomes" id="UP000507470"/>
    </source>
</evidence>
<organism evidence="2 3">
    <name type="scientific">Mytilus coruscus</name>
    <name type="common">Sea mussel</name>
    <dbReference type="NCBI Taxonomy" id="42192"/>
    <lineage>
        <taxon>Eukaryota</taxon>
        <taxon>Metazoa</taxon>
        <taxon>Spiralia</taxon>
        <taxon>Lophotrochozoa</taxon>
        <taxon>Mollusca</taxon>
        <taxon>Bivalvia</taxon>
        <taxon>Autobranchia</taxon>
        <taxon>Pteriomorphia</taxon>
        <taxon>Mytilida</taxon>
        <taxon>Mytiloidea</taxon>
        <taxon>Mytilidae</taxon>
        <taxon>Mytilinae</taxon>
        <taxon>Mytilus</taxon>
    </lineage>
</organism>